<protein>
    <recommendedName>
        <fullName evidence="9">Adenosylmethionine-8-amino-7-oxononanoate aminotransferase</fullName>
        <ecNumber evidence="9">2.6.1.62</ecNumber>
    </recommendedName>
    <alternativeName>
        <fullName evidence="9">7,8-diamino-pelargonic acid aminotransferase</fullName>
        <shortName evidence="9">DAPA AT</shortName>
        <shortName evidence="9">DAPA aminotransferase</shortName>
    </alternativeName>
    <alternativeName>
        <fullName evidence="9">7,8-diaminononanoate synthase</fullName>
        <shortName evidence="9">DANS</shortName>
    </alternativeName>
    <alternativeName>
        <fullName evidence="9">Diaminopelargonic acid synthase</fullName>
    </alternativeName>
</protein>
<evidence type="ECO:0000256" key="4">
    <source>
        <dbReference type="ARBA" id="ARBA00022679"/>
    </source>
</evidence>
<evidence type="ECO:0000256" key="9">
    <source>
        <dbReference type="HAMAP-Rule" id="MF_00834"/>
    </source>
</evidence>
<dbReference type="PANTHER" id="PTHR42684">
    <property type="entry name" value="ADENOSYLMETHIONINE-8-AMINO-7-OXONONANOATE AMINOTRANSFERASE"/>
    <property type="match status" value="1"/>
</dbReference>
<feature type="binding site" evidence="9">
    <location>
        <position position="249"/>
    </location>
    <ligand>
        <name>pyridoxal 5'-phosphate</name>
        <dbReference type="ChEBI" id="CHEBI:597326"/>
    </ligand>
</feature>
<dbReference type="Pfam" id="PF00202">
    <property type="entry name" value="Aminotran_3"/>
    <property type="match status" value="1"/>
</dbReference>
<evidence type="ECO:0000256" key="2">
    <source>
        <dbReference type="ARBA" id="ARBA00005063"/>
    </source>
</evidence>
<dbReference type="OrthoDB" id="3398487at2"/>
<dbReference type="Gene3D" id="3.40.640.10">
    <property type="entry name" value="Type I PLP-dependent aspartate aminotransferase-like (Major domain)"/>
    <property type="match status" value="1"/>
</dbReference>
<keyword evidence="10" id="KW-1185">Reference proteome</keyword>
<feature type="binding site" evidence="9">
    <location>
        <position position="405"/>
    </location>
    <ligand>
        <name>substrate</name>
    </ligand>
</feature>
<dbReference type="NCBIfam" id="NF004624">
    <property type="entry name" value="PRK05964.1"/>
    <property type="match status" value="1"/>
</dbReference>
<proteinExistence type="inferred from homology"/>
<dbReference type="GO" id="GO:0004015">
    <property type="term" value="F:adenosylmethionine-8-amino-7-oxononanoate transaminase activity"/>
    <property type="evidence" value="ECO:0007669"/>
    <property type="project" value="UniProtKB-UniRule"/>
</dbReference>
<feature type="site" description="Participates in the substrate recognition with KAPA and in a stacking interaction with the adenine ring of SAM" evidence="9">
    <location>
        <position position="18"/>
    </location>
</feature>
<dbReference type="CDD" id="cd00610">
    <property type="entry name" value="OAT_like"/>
    <property type="match status" value="1"/>
</dbReference>
<dbReference type="RefSeq" id="WP_028309837.1">
    <property type="nucleotide sequence ID" value="NZ_AXWS01000001.1"/>
</dbReference>
<dbReference type="GO" id="GO:0009102">
    <property type="term" value="P:biotin biosynthetic process"/>
    <property type="evidence" value="ECO:0007669"/>
    <property type="project" value="UniProtKB-UniRule"/>
</dbReference>
<dbReference type="InterPro" id="IPR005815">
    <property type="entry name" value="BioA"/>
</dbReference>
<dbReference type="InterPro" id="IPR005814">
    <property type="entry name" value="Aminotrans_3"/>
</dbReference>
<comment type="similarity">
    <text evidence="9">Belongs to the class-III pyridoxal-phosphate-dependent aminotransferase family. BioA subfamily.</text>
</comment>
<dbReference type="GO" id="GO:0030170">
    <property type="term" value="F:pyridoxal phosphate binding"/>
    <property type="evidence" value="ECO:0007669"/>
    <property type="project" value="UniProtKB-UniRule"/>
</dbReference>
<keyword evidence="5 9" id="KW-0949">S-adenosyl-L-methionine</keyword>
<keyword evidence="3 9" id="KW-0032">Aminotransferase</keyword>
<comment type="subcellular location">
    <subcellularLocation>
        <location evidence="9">Cytoplasm</location>
    </subcellularLocation>
</comment>
<feature type="binding site" evidence="9">
    <location>
        <position position="145"/>
    </location>
    <ligand>
        <name>substrate</name>
    </ligand>
</feature>
<dbReference type="UniPathway" id="UPA00078">
    <property type="reaction ID" value="UER00160"/>
</dbReference>
<sequence>MTVPDWLALDRAHCWHPFTQARTAPVPLAIVRGEGAWLHAADGRRYLDAVSSWWVNLHGHAHPAIAEAIAEQARTLPHTMFAGITHEPAARLAAELVARAPAPLSHVFFSDNGSTAIEVALKIACQYWINQGQKRHRFLAFEGGYHGDTFGAMAAGRSSGFYAPFEDWLFSVDFMPWPQTWIDKPGLDDEEAAVLARLDAWLDRHGHELAAFVFEPLVQGASGMRMARAPFLRTVCEKVRACGVPVIFDEVMTGFGRTGRMFAAEHIGFTPDLLCLCKGLTGGFLPMAVTLATPAIHDAFLGDGVDRALLHGHTFTANPLGCAAALASLRLFDSEDTMQRIASLEAMQAQRLAALASHPLVSRSRQWGTIAAFDLVPAGAASAGYGSASGRALREAMIARGVLMRPMGDAIYVLPPYCISVADLDFAYGQLREVLDELAGADSRGVGATDLF</sequence>
<dbReference type="InterPro" id="IPR015424">
    <property type="entry name" value="PyrdxlP-dep_Trfase"/>
</dbReference>
<evidence type="ECO:0000313" key="10">
    <source>
        <dbReference type="Proteomes" id="UP000675920"/>
    </source>
</evidence>
<comment type="catalytic activity">
    <reaction evidence="8 9">
        <text>(8S)-8-amino-7-oxononanoate + S-adenosyl-L-methionine = S-adenosyl-4-methylsulfanyl-2-oxobutanoate + (7R,8S)-7,8-diammoniononanoate</text>
        <dbReference type="Rhea" id="RHEA:16861"/>
        <dbReference type="ChEBI" id="CHEBI:16490"/>
        <dbReference type="ChEBI" id="CHEBI:59789"/>
        <dbReference type="ChEBI" id="CHEBI:149468"/>
        <dbReference type="ChEBI" id="CHEBI:149469"/>
        <dbReference type="EC" id="2.6.1.62"/>
    </reaction>
</comment>
<comment type="cofactor">
    <cofactor evidence="1 9">
        <name>pyridoxal 5'-phosphate</name>
        <dbReference type="ChEBI" id="CHEBI:597326"/>
    </cofactor>
</comment>
<feature type="binding site" evidence="9">
    <location>
        <begin position="113"/>
        <end position="114"/>
    </location>
    <ligand>
        <name>pyridoxal 5'-phosphate</name>
        <dbReference type="ChEBI" id="CHEBI:597326"/>
    </ligand>
</feature>
<keyword evidence="6 9" id="KW-0093">Biotin biosynthesis</keyword>
<feature type="modified residue" description="N6-(pyridoxal phosphate)lysine" evidence="9">
    <location>
        <position position="278"/>
    </location>
</feature>
<organism evidence="10 11">
    <name type="scientific">Derxia gummosa DSM 723</name>
    <dbReference type="NCBI Taxonomy" id="1121388"/>
    <lineage>
        <taxon>Bacteria</taxon>
        <taxon>Pseudomonadati</taxon>
        <taxon>Pseudomonadota</taxon>
        <taxon>Betaproteobacteria</taxon>
        <taxon>Burkholderiales</taxon>
        <taxon>Alcaligenaceae</taxon>
        <taxon>Derxia</taxon>
    </lineage>
</organism>
<dbReference type="Gene3D" id="3.90.1150.10">
    <property type="entry name" value="Aspartate Aminotransferase, domain 1"/>
    <property type="match status" value="1"/>
</dbReference>
<dbReference type="EC" id="2.6.1.62" evidence="9"/>
<evidence type="ECO:0000256" key="6">
    <source>
        <dbReference type="ARBA" id="ARBA00022756"/>
    </source>
</evidence>
<dbReference type="GO" id="GO:0005737">
    <property type="term" value="C:cytoplasm"/>
    <property type="evidence" value="ECO:0007669"/>
    <property type="project" value="UniProtKB-SubCell"/>
</dbReference>
<dbReference type="GO" id="GO:0004141">
    <property type="term" value="F:dethiobiotin synthase activity"/>
    <property type="evidence" value="ECO:0007669"/>
    <property type="project" value="TreeGrafter"/>
</dbReference>
<evidence type="ECO:0000256" key="8">
    <source>
        <dbReference type="ARBA" id="ARBA00048449"/>
    </source>
</evidence>
<keyword evidence="9" id="KW-0963">Cytoplasm</keyword>
<reference evidence="11" key="1">
    <citation type="submission" date="2025-08" db="UniProtKB">
        <authorList>
            <consortium name="RefSeq"/>
        </authorList>
    </citation>
    <scope>IDENTIFICATION</scope>
</reference>
<dbReference type="NCBIfam" id="TIGR00508">
    <property type="entry name" value="bioA"/>
    <property type="match status" value="1"/>
</dbReference>
<evidence type="ECO:0000256" key="5">
    <source>
        <dbReference type="ARBA" id="ARBA00022691"/>
    </source>
</evidence>
<dbReference type="InterPro" id="IPR015422">
    <property type="entry name" value="PyrdxlP-dep_Trfase_small"/>
</dbReference>
<comment type="pathway">
    <text evidence="2 9">Cofactor biosynthesis; biotin biosynthesis; 7,8-diaminononanoate from 8-amino-7-oxononanoate (SAM route): step 1/1.</text>
</comment>
<dbReference type="AlphaFoldDB" id="A0A8B6X0G6"/>
<dbReference type="InterPro" id="IPR015421">
    <property type="entry name" value="PyrdxlP-dep_Trfase_major"/>
</dbReference>
<evidence type="ECO:0000256" key="1">
    <source>
        <dbReference type="ARBA" id="ARBA00001933"/>
    </source>
</evidence>
<feature type="binding site" evidence="9">
    <location>
        <position position="53"/>
    </location>
    <ligand>
        <name>substrate</name>
    </ligand>
</feature>
<evidence type="ECO:0000256" key="3">
    <source>
        <dbReference type="ARBA" id="ARBA00022576"/>
    </source>
</evidence>
<evidence type="ECO:0000256" key="7">
    <source>
        <dbReference type="ARBA" id="ARBA00022898"/>
    </source>
</evidence>
<comment type="function">
    <text evidence="9">Catalyzes the transfer of the alpha-amino group from S-adenosyl-L-methionine (SAM) to 7-keto-8-aminopelargonic acid (KAPA) to form 7,8-diaminopelargonic acid (DAPA). It is the only aminotransferase known to utilize SAM as an amino donor.</text>
</comment>
<keyword evidence="4 9" id="KW-0808">Transferase</keyword>
<feature type="binding site" evidence="9">
    <location>
        <begin position="313"/>
        <end position="314"/>
    </location>
    <ligand>
        <name>pyridoxal 5'-phosphate</name>
        <dbReference type="ChEBI" id="CHEBI:597326"/>
    </ligand>
</feature>
<dbReference type="HAMAP" id="MF_00834">
    <property type="entry name" value="BioA"/>
    <property type="match status" value="1"/>
</dbReference>
<accession>A0A8B6X0G6</accession>
<name>A0A8B6X0G6_9BURK</name>
<feature type="binding site" evidence="9">
    <location>
        <position position="312"/>
    </location>
    <ligand>
        <name>substrate</name>
    </ligand>
</feature>
<comment type="subunit">
    <text evidence="9">Homodimer.</text>
</comment>
<evidence type="ECO:0000313" key="11">
    <source>
        <dbReference type="RefSeq" id="WP_028309837.1"/>
    </source>
</evidence>
<keyword evidence="7 9" id="KW-0663">Pyridoxal phosphate</keyword>
<dbReference type="PANTHER" id="PTHR42684:SF3">
    <property type="entry name" value="ADENOSYLMETHIONINE-8-AMINO-7-OXONONANOATE AMINOTRANSFERASE"/>
    <property type="match status" value="1"/>
</dbReference>
<dbReference type="Proteomes" id="UP000675920">
    <property type="component" value="Unplaced"/>
</dbReference>
<feature type="binding site" evidence="9">
    <location>
        <position position="278"/>
    </location>
    <ligand>
        <name>substrate</name>
    </ligand>
</feature>
<gene>
    <name evidence="9 11" type="primary">bioA</name>
</gene>
<dbReference type="SUPFAM" id="SSF53383">
    <property type="entry name" value="PLP-dependent transferases"/>
    <property type="match status" value="1"/>
</dbReference>